<name>U4KWL2_PYROM</name>
<feature type="region of interest" description="Disordered" evidence="1">
    <location>
        <begin position="42"/>
        <end position="63"/>
    </location>
</feature>
<keyword evidence="3" id="KW-1185">Reference proteome</keyword>
<dbReference type="EMBL" id="HF935285">
    <property type="protein sequence ID" value="CCX06292.1"/>
    <property type="molecule type" value="Genomic_DNA"/>
</dbReference>
<evidence type="ECO:0000313" key="2">
    <source>
        <dbReference type="EMBL" id="CCX06292.1"/>
    </source>
</evidence>
<proteinExistence type="predicted"/>
<reference evidence="2 3" key="1">
    <citation type="journal article" date="2013" name="PLoS Genet.">
        <title>The genome and development-dependent transcriptomes of Pyronema confluens: a window into fungal evolution.</title>
        <authorList>
            <person name="Traeger S."/>
            <person name="Altegoer F."/>
            <person name="Freitag M."/>
            <person name="Gabaldon T."/>
            <person name="Kempken F."/>
            <person name="Kumar A."/>
            <person name="Marcet-Houben M."/>
            <person name="Poggeler S."/>
            <person name="Stajich J.E."/>
            <person name="Nowrousian M."/>
        </authorList>
    </citation>
    <scope>NUCLEOTIDE SEQUENCE [LARGE SCALE GENOMIC DNA]</scope>
    <source>
        <strain evidence="3">CBS 100304</strain>
        <tissue evidence="2">Vegetative mycelium</tissue>
    </source>
</reference>
<organism evidence="2 3">
    <name type="scientific">Pyronema omphalodes (strain CBS 100304)</name>
    <name type="common">Pyronema confluens</name>
    <dbReference type="NCBI Taxonomy" id="1076935"/>
    <lineage>
        <taxon>Eukaryota</taxon>
        <taxon>Fungi</taxon>
        <taxon>Dikarya</taxon>
        <taxon>Ascomycota</taxon>
        <taxon>Pezizomycotina</taxon>
        <taxon>Pezizomycetes</taxon>
        <taxon>Pezizales</taxon>
        <taxon>Pyronemataceae</taxon>
        <taxon>Pyronema</taxon>
    </lineage>
</organism>
<evidence type="ECO:0000313" key="3">
    <source>
        <dbReference type="Proteomes" id="UP000018144"/>
    </source>
</evidence>
<protein>
    <submittedName>
        <fullName evidence="2">Uncharacterized protein</fullName>
    </submittedName>
</protein>
<evidence type="ECO:0000256" key="1">
    <source>
        <dbReference type="SAM" id="MobiDB-lite"/>
    </source>
</evidence>
<dbReference type="AlphaFoldDB" id="U4KWL2"/>
<gene>
    <name evidence="2" type="ORF">PCON_05879</name>
</gene>
<dbReference type="Proteomes" id="UP000018144">
    <property type="component" value="Unassembled WGS sequence"/>
</dbReference>
<sequence length="466" mass="54563">MSRETAGSKYYPPTINLSNLLRSSYDNPIPQEKSLTFHALWDHHEPAKPPPPPTIPWRDPSPEPEPLGYKEIADIILSVHNHIREILADAEKFEDGMMKAIRPSFRRGVKEQLRDHQELWKELEKLMGMVGKNSAVEMKVAVRKHWRKQVRNFVGVVVKGVLNHMEVVCKQLKAGGGLVRDDAEWRKRISVLQDRVLEGELREMVENLKGLLDGVYEYFNWRGEIRDGLVMEEVCGRIEDKVREIREMWWRVDNEGGKVVEFNETVWKRDGMGRMYRKVTREDLLIAMLVVKSDQTWDLVKIIEEVYKHVNKVCLKLRETDMPVLIPEKRKLRERIQAMLRTNELMWLGQSEPWQQTNTVLGDLESLLDAIDRYREGNRALLKDGLIDPNVLCEKCGNIENVCAICGEIQVWWRKCWRTFRQKYPEKAWEMKQVDSCPGWIVERIRRRIEELESGITGKSCDVTIV</sequence>
<accession>U4KWL2</accession>
<dbReference type="OrthoDB" id="10522515at2759"/>